<dbReference type="KEGG" id="grl:LPB144_04995"/>
<evidence type="ECO:0000256" key="5">
    <source>
        <dbReference type="ARBA" id="ARBA00015611"/>
    </source>
</evidence>
<dbReference type="PANTHER" id="PTHR11533">
    <property type="entry name" value="PROTEASE M1 ZINC METALLOPROTEASE"/>
    <property type="match status" value="1"/>
</dbReference>
<dbReference type="Pfam" id="PF17900">
    <property type="entry name" value="Peptidase_M1_N"/>
    <property type="match status" value="1"/>
</dbReference>
<accession>A0A1L3J3V8</accession>
<dbReference type="GO" id="GO:0043171">
    <property type="term" value="P:peptide catabolic process"/>
    <property type="evidence" value="ECO:0007669"/>
    <property type="project" value="TreeGrafter"/>
</dbReference>
<evidence type="ECO:0000313" key="15">
    <source>
        <dbReference type="EMBL" id="APG59811.1"/>
    </source>
</evidence>
<evidence type="ECO:0000256" key="4">
    <source>
        <dbReference type="ARBA" id="ARBA00012564"/>
    </source>
</evidence>
<protein>
    <recommendedName>
        <fullName evidence="5">Aminopeptidase N</fullName>
        <ecNumber evidence="4">3.4.11.2</ecNumber>
    </recommendedName>
</protein>
<organism evidence="15 16">
    <name type="scientific">Christiangramia salexigens</name>
    <dbReference type="NCBI Taxonomy" id="1913577"/>
    <lineage>
        <taxon>Bacteria</taxon>
        <taxon>Pseudomonadati</taxon>
        <taxon>Bacteroidota</taxon>
        <taxon>Flavobacteriia</taxon>
        <taxon>Flavobacteriales</taxon>
        <taxon>Flavobacteriaceae</taxon>
        <taxon>Christiangramia</taxon>
    </lineage>
</organism>
<dbReference type="GO" id="GO:0005615">
    <property type="term" value="C:extracellular space"/>
    <property type="evidence" value="ECO:0007669"/>
    <property type="project" value="TreeGrafter"/>
</dbReference>
<dbReference type="PANTHER" id="PTHR11533:SF174">
    <property type="entry name" value="PUROMYCIN-SENSITIVE AMINOPEPTIDASE-RELATED"/>
    <property type="match status" value="1"/>
</dbReference>
<evidence type="ECO:0000313" key="16">
    <source>
        <dbReference type="Proteomes" id="UP000182510"/>
    </source>
</evidence>
<dbReference type="AlphaFoldDB" id="A0A1L3J3V8"/>
<evidence type="ECO:0000256" key="3">
    <source>
        <dbReference type="ARBA" id="ARBA00010136"/>
    </source>
</evidence>
<dbReference type="Gene3D" id="1.10.390.10">
    <property type="entry name" value="Neutral Protease Domain 2"/>
    <property type="match status" value="1"/>
</dbReference>
<dbReference type="STRING" id="1913577.LPB144_04995"/>
<keyword evidence="16" id="KW-1185">Reference proteome</keyword>
<dbReference type="OrthoDB" id="100605at2"/>
<feature type="domain" description="Aminopeptidase N-like N-terminal" evidence="14">
    <location>
        <begin position="28"/>
        <end position="195"/>
    </location>
</feature>
<dbReference type="GO" id="GO:0016285">
    <property type="term" value="F:alanyl aminopeptidase activity"/>
    <property type="evidence" value="ECO:0007669"/>
    <property type="project" value="UniProtKB-EC"/>
</dbReference>
<sequence length="521" mass="59902">MRSLLKLIFVLIFSTGLSAQNPSVDIEKYSFGIELSDNDDIISGTTDIHYKLRSATDSIVLDLVMMDEAGKGMKVDSILSGGKILKFKQYNEKLAIVNPQDTSALKIYYHGVPKDGLIISKNKYGDRTFFGDNWPNRAHNWLPVIDHPSDKAFVDFKVTVPSHYQVVANGRLKELSNLESGEVYYHYSSEVALPTKVMVIGVAEFAVQHLEEIQDIPVSSWVYRENKEAGFYDYAQAKKVLEYFIEKIGPYPYSKLANVQSTTRFGGMENASNIFYFENSVTGKRESEFLIAHEIAHQWFGDSASETDWSHLWLSEGFATYLTDLYAEDTYGKAKLDEKLKDERDQVIAFSKKSNTPVVDSSRTNYIELLNANSYEKGAWTLHMLRRKIGDENFWSSIRQYYQKYKLSNASTEDLKNVFEEVSGQDLDAFFRQWVLQYGHPVIKSDWSYKRKTIQLTIEQLQENNFNFPLQIKFHYKDGTSEIKDLEISEKAENFEFRSDKKPVKIELDPETNLLFEEAGA</sequence>
<dbReference type="EMBL" id="CP018153">
    <property type="protein sequence ID" value="APG59811.1"/>
    <property type="molecule type" value="Genomic_DNA"/>
</dbReference>
<evidence type="ECO:0000256" key="6">
    <source>
        <dbReference type="ARBA" id="ARBA00022438"/>
    </source>
</evidence>
<dbReference type="GO" id="GO:0008270">
    <property type="term" value="F:zinc ion binding"/>
    <property type="evidence" value="ECO:0007669"/>
    <property type="project" value="InterPro"/>
</dbReference>
<evidence type="ECO:0000256" key="1">
    <source>
        <dbReference type="ARBA" id="ARBA00000098"/>
    </source>
</evidence>
<feature type="domain" description="Peptidase M1 membrane alanine aminopeptidase" evidence="13">
    <location>
        <begin position="233"/>
        <end position="434"/>
    </location>
</feature>
<dbReference type="InterPro" id="IPR001930">
    <property type="entry name" value="Peptidase_M1"/>
</dbReference>
<name>A0A1L3J3V8_9FLAO</name>
<dbReference type="GO" id="GO:0006508">
    <property type="term" value="P:proteolysis"/>
    <property type="evidence" value="ECO:0007669"/>
    <property type="project" value="UniProtKB-KW"/>
</dbReference>
<comment type="catalytic activity">
    <reaction evidence="1">
        <text>Release of an N-terminal amino acid, Xaa-|-Yaa- from a peptide, amide or arylamide. Xaa is preferably Ala, but may be most amino acids including Pro (slow action). When a terminal hydrophobic residue is followed by a prolyl residue, the two may be released as an intact Xaa-Pro dipeptide.</text>
        <dbReference type="EC" id="3.4.11.2"/>
    </reaction>
</comment>
<comment type="similarity">
    <text evidence="3">Belongs to the peptidase M1 family.</text>
</comment>
<dbReference type="InterPro" id="IPR045357">
    <property type="entry name" value="Aminopeptidase_N-like_N"/>
</dbReference>
<dbReference type="SUPFAM" id="SSF63737">
    <property type="entry name" value="Leukotriene A4 hydrolase N-terminal domain"/>
    <property type="match status" value="1"/>
</dbReference>
<evidence type="ECO:0000259" key="13">
    <source>
        <dbReference type="Pfam" id="PF01433"/>
    </source>
</evidence>
<evidence type="ECO:0000256" key="9">
    <source>
        <dbReference type="ARBA" id="ARBA00022801"/>
    </source>
</evidence>
<evidence type="ECO:0000256" key="11">
    <source>
        <dbReference type="ARBA" id="ARBA00023049"/>
    </source>
</evidence>
<dbReference type="Proteomes" id="UP000182510">
    <property type="component" value="Chromosome"/>
</dbReference>
<dbReference type="Pfam" id="PF01433">
    <property type="entry name" value="Peptidase_M1"/>
    <property type="match status" value="1"/>
</dbReference>
<dbReference type="InterPro" id="IPR042097">
    <property type="entry name" value="Aminopeptidase_N-like_N_sf"/>
</dbReference>
<evidence type="ECO:0000256" key="8">
    <source>
        <dbReference type="ARBA" id="ARBA00022723"/>
    </source>
</evidence>
<keyword evidence="8" id="KW-0479">Metal-binding</keyword>
<evidence type="ECO:0000256" key="12">
    <source>
        <dbReference type="SAM" id="SignalP"/>
    </source>
</evidence>
<keyword evidence="7" id="KW-0645">Protease</keyword>
<keyword evidence="10" id="KW-0862">Zinc</keyword>
<reference evidence="15 16" key="1">
    <citation type="submission" date="2016-11" db="EMBL/GenBank/DDBJ databases">
        <title>Gramella sp. LPB0144 isolated from marine environment.</title>
        <authorList>
            <person name="Kim E."/>
            <person name="Yi H."/>
        </authorList>
    </citation>
    <scope>NUCLEOTIDE SEQUENCE [LARGE SCALE GENOMIC DNA]</scope>
    <source>
        <strain evidence="15 16">LPB0144</strain>
    </source>
</reference>
<evidence type="ECO:0000256" key="2">
    <source>
        <dbReference type="ARBA" id="ARBA00001947"/>
    </source>
</evidence>
<dbReference type="InterPro" id="IPR050344">
    <property type="entry name" value="Peptidase_M1_aminopeptidases"/>
</dbReference>
<keyword evidence="11" id="KW-0482">Metalloprotease</keyword>
<keyword evidence="9" id="KW-0378">Hydrolase</keyword>
<dbReference type="SUPFAM" id="SSF55486">
    <property type="entry name" value="Metalloproteases ('zincins'), catalytic domain"/>
    <property type="match status" value="1"/>
</dbReference>
<dbReference type="InterPro" id="IPR027268">
    <property type="entry name" value="Peptidase_M4/M1_CTD_sf"/>
</dbReference>
<evidence type="ECO:0000256" key="7">
    <source>
        <dbReference type="ARBA" id="ARBA00022670"/>
    </source>
</evidence>
<feature type="chain" id="PRO_5012408276" description="Aminopeptidase N" evidence="12">
    <location>
        <begin position="20"/>
        <end position="521"/>
    </location>
</feature>
<dbReference type="RefSeq" id="WP_072552463.1">
    <property type="nucleotide sequence ID" value="NZ_CP018153.1"/>
</dbReference>
<dbReference type="PRINTS" id="PR00756">
    <property type="entry name" value="ALADIPTASE"/>
</dbReference>
<dbReference type="GO" id="GO:0070006">
    <property type="term" value="F:metalloaminopeptidase activity"/>
    <property type="evidence" value="ECO:0007669"/>
    <property type="project" value="TreeGrafter"/>
</dbReference>
<proteinExistence type="inferred from homology"/>
<dbReference type="GO" id="GO:0016020">
    <property type="term" value="C:membrane"/>
    <property type="evidence" value="ECO:0007669"/>
    <property type="project" value="TreeGrafter"/>
</dbReference>
<dbReference type="EC" id="3.4.11.2" evidence="4"/>
<evidence type="ECO:0000256" key="10">
    <source>
        <dbReference type="ARBA" id="ARBA00022833"/>
    </source>
</evidence>
<dbReference type="GO" id="GO:0005737">
    <property type="term" value="C:cytoplasm"/>
    <property type="evidence" value="ECO:0007669"/>
    <property type="project" value="TreeGrafter"/>
</dbReference>
<dbReference type="CDD" id="cd09603">
    <property type="entry name" value="M1_APN_like"/>
    <property type="match status" value="1"/>
</dbReference>
<gene>
    <name evidence="15" type="ORF">LPB144_04995</name>
</gene>
<evidence type="ECO:0000259" key="14">
    <source>
        <dbReference type="Pfam" id="PF17900"/>
    </source>
</evidence>
<keyword evidence="6" id="KW-0031">Aminopeptidase</keyword>
<dbReference type="GO" id="GO:0042277">
    <property type="term" value="F:peptide binding"/>
    <property type="evidence" value="ECO:0007669"/>
    <property type="project" value="TreeGrafter"/>
</dbReference>
<dbReference type="InterPro" id="IPR014782">
    <property type="entry name" value="Peptidase_M1_dom"/>
</dbReference>
<feature type="signal peptide" evidence="12">
    <location>
        <begin position="1"/>
        <end position="19"/>
    </location>
</feature>
<dbReference type="Gene3D" id="2.60.40.1730">
    <property type="entry name" value="tricorn interacting facor f3 domain"/>
    <property type="match status" value="1"/>
</dbReference>
<keyword evidence="12" id="KW-0732">Signal</keyword>
<comment type="cofactor">
    <cofactor evidence="2">
        <name>Zn(2+)</name>
        <dbReference type="ChEBI" id="CHEBI:29105"/>
    </cofactor>
</comment>